<feature type="domain" description="Peptidase M16 C-terminal" evidence="3">
    <location>
        <begin position="182"/>
        <end position="351"/>
    </location>
</feature>
<comment type="similarity">
    <text evidence="1">Belongs to the peptidase M16 family.</text>
</comment>
<accession>A0A6C0CK69</accession>
<protein>
    <recommendedName>
        <fullName evidence="5">Peptidase M16 C-terminal domain-containing protein</fullName>
    </recommendedName>
</protein>
<dbReference type="InterPro" id="IPR011249">
    <property type="entry name" value="Metalloenz_LuxS/M16"/>
</dbReference>
<name>A0A6C0CK69_9ZZZZ</name>
<dbReference type="Pfam" id="PF05193">
    <property type="entry name" value="Peptidase_M16_C"/>
    <property type="match status" value="1"/>
</dbReference>
<evidence type="ECO:0000259" key="2">
    <source>
        <dbReference type="Pfam" id="PF00675"/>
    </source>
</evidence>
<sequence>MDPPSHIHVFENGMKLVMVPRSMSELVYVSIVMRNGCLDETKHTLAYTHFGEHLLAQFTSKRFPNADAITKRLGALGIEHSAFTRIFDTGYWLLGHRKHVLYMIQLLSSAYFRYQFAGDWEKQRNILSEEVKSYIDQWTPLSEAISKSLYPGHFLSTTHPEVMHVIQNAKEHDVLRYLHNKLDPRVTSILIEGDFDKDAMLVELTKAFDREKPHTYEQMITPVQPIQGPKLIRCKITASAVSKIVYTFQLPKMSRFNSQLHVQMEMMQQYFCSGYNSRLFYLLRETHGLIYGLESSYDLSPVPNELPGDFIITIQVDPQQVNVVLKIVDEEIIQLKQNGVSRKDMVRIKNTMQFKSSMETLNARPGKFVDNCAYYINWNEPVLTYTEYYEKLQAVTAKQIQRLSKRVLRPESLLIAIGDGR</sequence>
<dbReference type="PANTHER" id="PTHR11851:SF49">
    <property type="entry name" value="MITOCHONDRIAL-PROCESSING PEPTIDASE SUBUNIT ALPHA"/>
    <property type="match status" value="1"/>
</dbReference>
<reference evidence="4" key="1">
    <citation type="journal article" date="2020" name="Nature">
        <title>Giant virus diversity and host interactions through global metagenomics.</title>
        <authorList>
            <person name="Schulz F."/>
            <person name="Roux S."/>
            <person name="Paez-Espino D."/>
            <person name="Jungbluth S."/>
            <person name="Walsh D.A."/>
            <person name="Denef V.J."/>
            <person name="McMahon K.D."/>
            <person name="Konstantinidis K.T."/>
            <person name="Eloe-Fadrosh E.A."/>
            <person name="Kyrpides N.C."/>
            <person name="Woyke T."/>
        </authorList>
    </citation>
    <scope>NUCLEOTIDE SEQUENCE</scope>
    <source>
        <strain evidence="4">GVMAG-M-3300021354-14</strain>
    </source>
</reference>
<dbReference type="InterPro" id="IPR011765">
    <property type="entry name" value="Pept_M16_N"/>
</dbReference>
<evidence type="ECO:0008006" key="5">
    <source>
        <dbReference type="Google" id="ProtNLM"/>
    </source>
</evidence>
<dbReference type="PANTHER" id="PTHR11851">
    <property type="entry name" value="METALLOPROTEASE"/>
    <property type="match status" value="1"/>
</dbReference>
<dbReference type="InterPro" id="IPR007863">
    <property type="entry name" value="Peptidase_M16_C"/>
</dbReference>
<feature type="domain" description="Peptidase M16 N-terminal" evidence="2">
    <location>
        <begin position="23"/>
        <end position="149"/>
    </location>
</feature>
<dbReference type="Gene3D" id="3.30.830.10">
    <property type="entry name" value="Metalloenzyme, LuxS/M16 peptidase-like"/>
    <property type="match status" value="2"/>
</dbReference>
<dbReference type="InterPro" id="IPR050361">
    <property type="entry name" value="MPP/UQCRC_Complex"/>
</dbReference>
<dbReference type="EMBL" id="MN739448">
    <property type="protein sequence ID" value="QHT04998.1"/>
    <property type="molecule type" value="Genomic_DNA"/>
</dbReference>
<dbReference type="AlphaFoldDB" id="A0A6C0CK69"/>
<dbReference type="SUPFAM" id="SSF63411">
    <property type="entry name" value="LuxS/MPP-like metallohydrolase"/>
    <property type="match status" value="2"/>
</dbReference>
<evidence type="ECO:0000313" key="4">
    <source>
        <dbReference type="EMBL" id="QHT04998.1"/>
    </source>
</evidence>
<evidence type="ECO:0000256" key="1">
    <source>
        <dbReference type="ARBA" id="ARBA00007261"/>
    </source>
</evidence>
<organism evidence="4">
    <name type="scientific">viral metagenome</name>
    <dbReference type="NCBI Taxonomy" id="1070528"/>
    <lineage>
        <taxon>unclassified sequences</taxon>
        <taxon>metagenomes</taxon>
        <taxon>organismal metagenomes</taxon>
    </lineage>
</organism>
<proteinExistence type="inferred from homology"/>
<dbReference type="GO" id="GO:0046872">
    <property type="term" value="F:metal ion binding"/>
    <property type="evidence" value="ECO:0007669"/>
    <property type="project" value="InterPro"/>
</dbReference>
<evidence type="ECO:0000259" key="3">
    <source>
        <dbReference type="Pfam" id="PF05193"/>
    </source>
</evidence>
<dbReference type="Pfam" id="PF00675">
    <property type="entry name" value="Peptidase_M16"/>
    <property type="match status" value="1"/>
</dbReference>